<feature type="compositionally biased region" description="Low complexity" evidence="5">
    <location>
        <begin position="38"/>
        <end position="47"/>
    </location>
</feature>
<dbReference type="InParanoid" id="G8YQ20"/>
<keyword evidence="8" id="KW-1185">Reference proteome</keyword>
<feature type="compositionally biased region" description="Low complexity" evidence="5">
    <location>
        <begin position="81"/>
        <end position="90"/>
    </location>
</feature>
<dbReference type="SUPFAM" id="SSF54928">
    <property type="entry name" value="RNA-binding domain, RBD"/>
    <property type="match status" value="1"/>
</dbReference>
<proteinExistence type="predicted"/>
<gene>
    <name evidence="7" type="primary">Piso0_000784</name>
    <name evidence="7" type="ORF">GNLVRS01_PISO0D04051g</name>
</gene>
<dbReference type="InterPro" id="IPR000504">
    <property type="entry name" value="RRM_dom"/>
</dbReference>
<feature type="compositionally biased region" description="Acidic residues" evidence="5">
    <location>
        <begin position="48"/>
        <end position="80"/>
    </location>
</feature>
<evidence type="ECO:0000256" key="1">
    <source>
        <dbReference type="ARBA" id="ARBA00004604"/>
    </source>
</evidence>
<evidence type="ECO:0000256" key="3">
    <source>
        <dbReference type="ARBA" id="ARBA00023242"/>
    </source>
</evidence>
<feature type="region of interest" description="Disordered" evidence="5">
    <location>
        <begin position="15"/>
        <end position="114"/>
    </location>
</feature>
<feature type="domain" description="RRM" evidence="6">
    <location>
        <begin position="115"/>
        <end position="193"/>
    </location>
</feature>
<evidence type="ECO:0000259" key="6">
    <source>
        <dbReference type="PROSITE" id="PS50102"/>
    </source>
</evidence>
<dbReference type="PANTHER" id="PTHR46754">
    <property type="entry name" value="MKI67 FHA DOMAIN-INTERACTING NUCLEOLAR PHOSPHOPROTEIN"/>
    <property type="match status" value="1"/>
</dbReference>
<dbReference type="Gene3D" id="3.30.70.330">
    <property type="match status" value="1"/>
</dbReference>
<dbReference type="eggNOG" id="KOG4208">
    <property type="taxonomic scope" value="Eukaryota"/>
</dbReference>
<comment type="subcellular location">
    <subcellularLocation>
        <location evidence="1">Nucleus</location>
        <location evidence="1">Nucleolus</location>
    </subcellularLocation>
</comment>
<keyword evidence="3" id="KW-0539">Nucleus</keyword>
<dbReference type="GO" id="GO:0005730">
    <property type="term" value="C:nucleolus"/>
    <property type="evidence" value="ECO:0007669"/>
    <property type="project" value="UniProtKB-SubCell"/>
</dbReference>
<dbReference type="STRING" id="559304.G8YQ20"/>
<dbReference type="GO" id="GO:0003723">
    <property type="term" value="F:RNA binding"/>
    <property type="evidence" value="ECO:0007669"/>
    <property type="project" value="UniProtKB-UniRule"/>
</dbReference>
<evidence type="ECO:0000313" key="7">
    <source>
        <dbReference type="EMBL" id="CCE78755.1"/>
    </source>
</evidence>
<accession>G8YQ20</accession>
<dbReference type="SMART" id="SM00360">
    <property type="entry name" value="RRM"/>
    <property type="match status" value="1"/>
</dbReference>
<protein>
    <submittedName>
        <fullName evidence="7">Piso0_000784 protein</fullName>
    </submittedName>
</protein>
<evidence type="ECO:0000256" key="2">
    <source>
        <dbReference type="ARBA" id="ARBA00022884"/>
    </source>
</evidence>
<feature type="compositionally biased region" description="Basic and acidic residues" evidence="5">
    <location>
        <begin position="19"/>
        <end position="33"/>
    </location>
</feature>
<evidence type="ECO:0000256" key="5">
    <source>
        <dbReference type="SAM" id="MobiDB-lite"/>
    </source>
</evidence>
<dbReference type="OMA" id="WKGANKR"/>
<dbReference type="OrthoDB" id="21467at2759"/>
<reference evidence="7 8" key="1">
    <citation type="journal article" date="2012" name="G3 (Bethesda)">
        <title>Pichia sorbitophila, an interspecies yeast hybrid reveals early steps of genome resolution following polyploidization.</title>
        <authorList>
            <person name="Leh Louis V."/>
            <person name="Despons L."/>
            <person name="Friedrich A."/>
            <person name="Martin T."/>
            <person name="Durrens P."/>
            <person name="Casaregola S."/>
            <person name="Neuveglise C."/>
            <person name="Fairhead C."/>
            <person name="Marck C."/>
            <person name="Cruz J.A."/>
            <person name="Straub M.L."/>
            <person name="Kugler V."/>
            <person name="Sacerdot C."/>
            <person name="Uzunov Z."/>
            <person name="Thierry A."/>
            <person name="Weiss S."/>
            <person name="Bleykasten C."/>
            <person name="De Montigny J."/>
            <person name="Jacques N."/>
            <person name="Jung P."/>
            <person name="Lemaire M."/>
            <person name="Mallet S."/>
            <person name="Morel G."/>
            <person name="Richard G.F."/>
            <person name="Sarkar A."/>
            <person name="Savel G."/>
            <person name="Schacherer J."/>
            <person name="Seret M.L."/>
            <person name="Talla E."/>
            <person name="Samson G."/>
            <person name="Jubin C."/>
            <person name="Poulain J."/>
            <person name="Vacherie B."/>
            <person name="Barbe V."/>
            <person name="Pelletier E."/>
            <person name="Sherman D.J."/>
            <person name="Westhof E."/>
            <person name="Weissenbach J."/>
            <person name="Baret P.V."/>
            <person name="Wincker P."/>
            <person name="Gaillardin C."/>
            <person name="Dujon B."/>
            <person name="Souciet J.L."/>
        </authorList>
    </citation>
    <scope>NUCLEOTIDE SEQUENCE [LARGE SCALE GENOMIC DNA]</scope>
    <source>
        <strain evidence="8">ATCC MYA-4447 / BCRC 22081 / CBS 7064 / NBRC 10061 / NRRL Y-12695</strain>
    </source>
</reference>
<keyword evidence="2 4" id="KW-0694">RNA-binding</keyword>
<dbReference type="FunCoup" id="G8YQ20">
    <property type="interactions" value="1447"/>
</dbReference>
<dbReference type="PROSITE" id="PS50102">
    <property type="entry name" value="RRM"/>
    <property type="match status" value="1"/>
</dbReference>
<dbReference type="CDD" id="cd12307">
    <property type="entry name" value="RRM_NIFK_like"/>
    <property type="match status" value="1"/>
</dbReference>
<sequence length="260" mass="29216">MSSIITEPLVSKIMAKKTASKETAKDIKSKAEAESDALELPSSSAEESQSDDGEEESASDDSDSDSDIEVEIEGDSDSEAEASPAEAKGAQSKHTVVASAPSNKKTANKNKNKPGVIYIGRLPEGFQEHEMKKYFRQFGDITRLRLSRNKKTGKSKHYGFIEFQHYDVAKIAAETMNNYLLFGHLLRVHLIENENIHDDLFKGSASRFKVVPRQKISKHLHDKAKPKEKWDKLASKYEKKKALKRKQLSQKGFDFDLENI</sequence>
<dbReference type="InterPro" id="IPR012677">
    <property type="entry name" value="Nucleotide-bd_a/b_plait_sf"/>
</dbReference>
<evidence type="ECO:0000256" key="4">
    <source>
        <dbReference type="PROSITE-ProRule" id="PRU00176"/>
    </source>
</evidence>
<dbReference type="Proteomes" id="UP000005222">
    <property type="component" value="Chromosome D"/>
</dbReference>
<dbReference type="HOGENOM" id="CLU_025741_0_1_1"/>
<dbReference type="InterPro" id="IPR035979">
    <property type="entry name" value="RBD_domain_sf"/>
</dbReference>
<evidence type="ECO:0000313" key="8">
    <source>
        <dbReference type="Proteomes" id="UP000005222"/>
    </source>
</evidence>
<dbReference type="EMBL" id="FO082056">
    <property type="protein sequence ID" value="CCE78755.1"/>
    <property type="molecule type" value="Genomic_DNA"/>
</dbReference>
<dbReference type="Pfam" id="PF00076">
    <property type="entry name" value="RRM_1"/>
    <property type="match status" value="1"/>
</dbReference>
<name>G8YQ20_PICSO</name>
<dbReference type="AlphaFoldDB" id="G8YQ20"/>
<organism evidence="7 8">
    <name type="scientific">Pichia sorbitophila (strain ATCC MYA-4447 / BCRC 22081 / CBS 7064 / NBRC 10061 / NRRL Y-12695)</name>
    <name type="common">Hybrid yeast</name>
    <dbReference type="NCBI Taxonomy" id="559304"/>
    <lineage>
        <taxon>Eukaryota</taxon>
        <taxon>Fungi</taxon>
        <taxon>Dikarya</taxon>
        <taxon>Ascomycota</taxon>
        <taxon>Saccharomycotina</taxon>
        <taxon>Pichiomycetes</taxon>
        <taxon>Debaryomycetaceae</taxon>
        <taxon>Millerozyma</taxon>
    </lineage>
</organism>